<name>A0A9P7AGI3_9AGAM</name>
<dbReference type="RefSeq" id="XP_041155273.1">
    <property type="nucleotide sequence ID" value="XM_041300651.1"/>
</dbReference>
<feature type="chain" id="PRO_5040212840" description="Transmembrane protein" evidence="3">
    <location>
        <begin position="19"/>
        <end position="206"/>
    </location>
</feature>
<feature type="transmembrane region" description="Helical" evidence="2">
    <location>
        <begin position="124"/>
        <end position="157"/>
    </location>
</feature>
<protein>
    <recommendedName>
        <fullName evidence="6">Transmembrane protein</fullName>
    </recommendedName>
</protein>
<evidence type="ECO:0000313" key="4">
    <source>
        <dbReference type="EMBL" id="KAG1787979.1"/>
    </source>
</evidence>
<accession>A0A9P7AGI3</accession>
<organism evidence="4 5">
    <name type="scientific">Suillus plorans</name>
    <dbReference type="NCBI Taxonomy" id="116603"/>
    <lineage>
        <taxon>Eukaryota</taxon>
        <taxon>Fungi</taxon>
        <taxon>Dikarya</taxon>
        <taxon>Basidiomycota</taxon>
        <taxon>Agaricomycotina</taxon>
        <taxon>Agaricomycetes</taxon>
        <taxon>Agaricomycetidae</taxon>
        <taxon>Boletales</taxon>
        <taxon>Suillineae</taxon>
        <taxon>Suillaceae</taxon>
        <taxon>Suillus</taxon>
    </lineage>
</organism>
<dbReference type="GeneID" id="64594415"/>
<dbReference type="AlphaFoldDB" id="A0A9P7AGI3"/>
<keyword evidence="5" id="KW-1185">Reference proteome</keyword>
<comment type="caution">
    <text evidence="4">The sequence shown here is derived from an EMBL/GenBank/DDBJ whole genome shotgun (WGS) entry which is preliminary data.</text>
</comment>
<feature type="region of interest" description="Disordered" evidence="1">
    <location>
        <begin position="44"/>
        <end position="65"/>
    </location>
</feature>
<dbReference type="Proteomes" id="UP000719766">
    <property type="component" value="Unassembled WGS sequence"/>
</dbReference>
<evidence type="ECO:0000313" key="5">
    <source>
        <dbReference type="Proteomes" id="UP000719766"/>
    </source>
</evidence>
<keyword evidence="2" id="KW-0472">Membrane</keyword>
<evidence type="ECO:0000256" key="2">
    <source>
        <dbReference type="SAM" id="Phobius"/>
    </source>
</evidence>
<sequence length="206" mass="21764">MKLLMMFLLLHTTIIILAAPAGSNPAHRASTAGSSVIMTQGTYPDSSSIGSSRNFTSLASDTPESGSTASVLATAAGSVASMMTAPTVTRPLLIDPSTATNDPELPNTCILKTFNIDETSLEVYMVGVILAASFAGMTLIIVSLLTCSVGSCLKLAVMEDNNMLDLRKVQHAQRVTMHLVTGLMMICGEQKNARTVAQNCLEPKVW</sequence>
<dbReference type="OrthoDB" id="2680803at2759"/>
<evidence type="ECO:0000256" key="1">
    <source>
        <dbReference type="SAM" id="MobiDB-lite"/>
    </source>
</evidence>
<feature type="signal peptide" evidence="3">
    <location>
        <begin position="1"/>
        <end position="18"/>
    </location>
</feature>
<evidence type="ECO:0000256" key="3">
    <source>
        <dbReference type="SAM" id="SignalP"/>
    </source>
</evidence>
<keyword evidence="2" id="KW-0812">Transmembrane</keyword>
<reference evidence="4" key="1">
    <citation type="journal article" date="2020" name="New Phytol.">
        <title>Comparative genomics reveals dynamic genome evolution in host specialist ectomycorrhizal fungi.</title>
        <authorList>
            <person name="Lofgren L.A."/>
            <person name="Nguyen N.H."/>
            <person name="Vilgalys R."/>
            <person name="Ruytinx J."/>
            <person name="Liao H.L."/>
            <person name="Branco S."/>
            <person name="Kuo A."/>
            <person name="LaButti K."/>
            <person name="Lipzen A."/>
            <person name="Andreopoulos W."/>
            <person name="Pangilinan J."/>
            <person name="Riley R."/>
            <person name="Hundley H."/>
            <person name="Na H."/>
            <person name="Barry K."/>
            <person name="Grigoriev I.V."/>
            <person name="Stajich J.E."/>
            <person name="Kennedy P.G."/>
        </authorList>
    </citation>
    <scope>NUCLEOTIDE SEQUENCE</scope>
    <source>
        <strain evidence="4">S12</strain>
    </source>
</reference>
<proteinExistence type="predicted"/>
<evidence type="ECO:0008006" key="6">
    <source>
        <dbReference type="Google" id="ProtNLM"/>
    </source>
</evidence>
<keyword evidence="3" id="KW-0732">Signal</keyword>
<dbReference type="EMBL" id="JABBWE010000073">
    <property type="protein sequence ID" value="KAG1787979.1"/>
    <property type="molecule type" value="Genomic_DNA"/>
</dbReference>
<gene>
    <name evidence="4" type="ORF">HD556DRAFT_1312402</name>
</gene>
<keyword evidence="2" id="KW-1133">Transmembrane helix</keyword>